<dbReference type="GO" id="GO:0043190">
    <property type="term" value="C:ATP-binding cassette (ABC) transporter complex"/>
    <property type="evidence" value="ECO:0007669"/>
    <property type="project" value="InterPro"/>
</dbReference>
<evidence type="ECO:0000256" key="10">
    <source>
        <dbReference type="ARBA" id="ARBA00022989"/>
    </source>
</evidence>
<dbReference type="GO" id="GO:0055085">
    <property type="term" value="P:transmembrane transport"/>
    <property type="evidence" value="ECO:0007669"/>
    <property type="project" value="InterPro"/>
</dbReference>
<evidence type="ECO:0000256" key="5">
    <source>
        <dbReference type="ARBA" id="ARBA00022475"/>
    </source>
</evidence>
<feature type="transmembrane region" description="Helical" evidence="15">
    <location>
        <begin position="115"/>
        <end position="137"/>
    </location>
</feature>
<dbReference type="Gene3D" id="1.10.3470.10">
    <property type="entry name" value="ABC transporter involved in vitamin B12 uptake, BtuC"/>
    <property type="match status" value="1"/>
</dbReference>
<dbReference type="NCBIfam" id="NF007089">
    <property type="entry name" value="PRK09543.1"/>
    <property type="match status" value="1"/>
</dbReference>
<keyword evidence="10 15" id="KW-1133">Transmembrane helix</keyword>
<evidence type="ECO:0000256" key="11">
    <source>
        <dbReference type="ARBA" id="ARBA00023065"/>
    </source>
</evidence>
<keyword evidence="12 15" id="KW-0472">Membrane</keyword>
<evidence type="ECO:0000256" key="14">
    <source>
        <dbReference type="RuleBase" id="RU003943"/>
    </source>
</evidence>
<evidence type="ECO:0000256" key="3">
    <source>
        <dbReference type="ARBA" id="ARBA00008034"/>
    </source>
</evidence>
<keyword evidence="8" id="KW-0862">Zinc</keyword>
<feature type="transmembrane region" description="Helical" evidence="15">
    <location>
        <begin position="242"/>
        <end position="263"/>
    </location>
</feature>
<evidence type="ECO:0000256" key="1">
    <source>
        <dbReference type="ARBA" id="ARBA00002313"/>
    </source>
</evidence>
<gene>
    <name evidence="16" type="ORF">GGE15_004362</name>
</gene>
<keyword evidence="7 14" id="KW-0812">Transmembrane</keyword>
<dbReference type="Proteomes" id="UP000533724">
    <property type="component" value="Unassembled WGS sequence"/>
</dbReference>
<comment type="similarity">
    <text evidence="3 14">Belongs to the ABC-3 integral membrane protein family.</text>
</comment>
<dbReference type="PANTHER" id="PTHR30477">
    <property type="entry name" value="ABC-TRANSPORTER METAL-BINDING PROTEIN"/>
    <property type="match status" value="1"/>
</dbReference>
<evidence type="ECO:0000256" key="15">
    <source>
        <dbReference type="SAM" id="Phobius"/>
    </source>
</evidence>
<keyword evidence="5" id="KW-1003">Cell membrane</keyword>
<feature type="transmembrane region" description="Helical" evidence="15">
    <location>
        <begin position="70"/>
        <end position="103"/>
    </location>
</feature>
<proteinExistence type="inferred from homology"/>
<comment type="subcellular location">
    <subcellularLocation>
        <location evidence="2">Cell inner membrane</location>
        <topology evidence="2">Multi-pass membrane protein</topology>
    </subcellularLocation>
    <subcellularLocation>
        <location evidence="14">Cell membrane</location>
        <topology evidence="14">Multi-pass membrane protein</topology>
    </subcellularLocation>
</comment>
<dbReference type="Pfam" id="PF00950">
    <property type="entry name" value="ABC-3"/>
    <property type="match status" value="1"/>
</dbReference>
<dbReference type="GO" id="GO:0006829">
    <property type="term" value="P:zinc ion transport"/>
    <property type="evidence" value="ECO:0007669"/>
    <property type="project" value="UniProtKB-KW"/>
</dbReference>
<dbReference type="GO" id="GO:0010043">
    <property type="term" value="P:response to zinc ion"/>
    <property type="evidence" value="ECO:0007669"/>
    <property type="project" value="TreeGrafter"/>
</dbReference>
<sequence length="300" mass="32114">MPVMNMVTIILTMPIQTMPIRTRMKRESAMLDDFFVRAILAGVGLALTTGPLGCFIIWRRMAYFGDTIAHSALLGVALSLLFELNLTLAVFAVAALVSVLLLFLQKRQALSADALLGILSHATLAIGLVMVAFMSWVRIDLIAFLFGDILAVSTTDIALIWGGGLFVLVAMAWLWRPLLAATVNAELAEAEGLKPERARLFFMLLMAVVIAIAMKIVGIMLITSLLIIPAAAARRFSPTPEIMAVLASLIGAAAVVGGLFGSLTYDTPSGPSIVVAALILFILSLLPVRRHRAIMQGQGS</sequence>
<keyword evidence="11" id="KW-0406">Ion transport</keyword>
<evidence type="ECO:0000313" key="16">
    <source>
        <dbReference type="EMBL" id="MBB4441083.1"/>
    </source>
</evidence>
<feature type="transmembrane region" description="Helical" evidence="15">
    <location>
        <begin position="269"/>
        <end position="288"/>
    </location>
</feature>
<keyword evidence="6" id="KW-0997">Cell inner membrane</keyword>
<evidence type="ECO:0000256" key="4">
    <source>
        <dbReference type="ARBA" id="ARBA00022448"/>
    </source>
</evidence>
<comment type="function">
    <text evidence="1">Involved in the high-affinity zinc uptake transport system.</text>
</comment>
<evidence type="ECO:0000256" key="12">
    <source>
        <dbReference type="ARBA" id="ARBA00023136"/>
    </source>
</evidence>
<feature type="transmembrane region" description="Helical" evidence="15">
    <location>
        <begin position="34"/>
        <end position="58"/>
    </location>
</feature>
<dbReference type="PANTHER" id="PTHR30477:SF23">
    <property type="entry name" value="HIGH-AFFINITY ZINC UPTAKE SYSTEM MEMBRANE PROTEIN ZNUB"/>
    <property type="match status" value="1"/>
</dbReference>
<evidence type="ECO:0000256" key="13">
    <source>
        <dbReference type="ARBA" id="ARBA00040080"/>
    </source>
</evidence>
<evidence type="ECO:0000313" key="17">
    <source>
        <dbReference type="Proteomes" id="UP000533724"/>
    </source>
</evidence>
<dbReference type="InterPro" id="IPR037294">
    <property type="entry name" value="ABC_BtuC-like"/>
</dbReference>
<dbReference type="SUPFAM" id="SSF81345">
    <property type="entry name" value="ABC transporter involved in vitamin B12 uptake, BtuC"/>
    <property type="match status" value="1"/>
</dbReference>
<dbReference type="CDD" id="cd06550">
    <property type="entry name" value="TM_ABC_iron-siderophores_like"/>
    <property type="match status" value="1"/>
</dbReference>
<evidence type="ECO:0000256" key="6">
    <source>
        <dbReference type="ARBA" id="ARBA00022519"/>
    </source>
</evidence>
<evidence type="ECO:0000256" key="8">
    <source>
        <dbReference type="ARBA" id="ARBA00022833"/>
    </source>
</evidence>
<dbReference type="AlphaFoldDB" id="A0A7W6XW26"/>
<reference evidence="16 17" key="1">
    <citation type="submission" date="2020-08" db="EMBL/GenBank/DDBJ databases">
        <title>Genomic Encyclopedia of Type Strains, Phase IV (KMG-V): Genome sequencing to study the core and pangenomes of soil and plant-associated prokaryotes.</title>
        <authorList>
            <person name="Whitman W."/>
        </authorList>
    </citation>
    <scope>NUCLEOTIDE SEQUENCE [LARGE SCALE GENOMIC DNA]</scope>
    <source>
        <strain evidence="16 17">SEMIA 414</strain>
    </source>
</reference>
<dbReference type="InterPro" id="IPR001626">
    <property type="entry name" value="ABC_TroCD"/>
</dbReference>
<dbReference type="EMBL" id="JACIHI010000010">
    <property type="protein sequence ID" value="MBB4441083.1"/>
    <property type="molecule type" value="Genomic_DNA"/>
</dbReference>
<protein>
    <recommendedName>
        <fullName evidence="13">High-affinity zinc uptake system membrane protein ZnuB</fullName>
    </recommendedName>
</protein>
<organism evidence="16 17">
    <name type="scientific">Rhizobium esperanzae</name>
    <dbReference type="NCBI Taxonomy" id="1967781"/>
    <lineage>
        <taxon>Bacteria</taxon>
        <taxon>Pseudomonadati</taxon>
        <taxon>Pseudomonadota</taxon>
        <taxon>Alphaproteobacteria</taxon>
        <taxon>Hyphomicrobiales</taxon>
        <taxon>Rhizobiaceae</taxon>
        <taxon>Rhizobium/Agrobacterium group</taxon>
        <taxon>Rhizobium</taxon>
    </lineage>
</organism>
<feature type="transmembrane region" description="Helical" evidence="15">
    <location>
        <begin position="149"/>
        <end position="175"/>
    </location>
</feature>
<keyword evidence="9" id="KW-0864">Zinc transport</keyword>
<keyword evidence="4 14" id="KW-0813">Transport</keyword>
<evidence type="ECO:0000256" key="7">
    <source>
        <dbReference type="ARBA" id="ARBA00022692"/>
    </source>
</evidence>
<comment type="caution">
    <text evidence="16">The sequence shown here is derived from an EMBL/GenBank/DDBJ whole genome shotgun (WGS) entry which is preliminary data.</text>
</comment>
<feature type="transmembrane region" description="Helical" evidence="15">
    <location>
        <begin position="200"/>
        <end position="230"/>
    </location>
</feature>
<evidence type="ECO:0000256" key="2">
    <source>
        <dbReference type="ARBA" id="ARBA00004429"/>
    </source>
</evidence>
<name>A0A7W6XW26_9HYPH</name>
<accession>A0A7W6XW26</accession>
<dbReference type="FunFam" id="1.10.3470.10:FF:000002">
    <property type="entry name" value="Zinc ABC transporter permease subunit ZnuB"/>
    <property type="match status" value="1"/>
</dbReference>
<evidence type="ECO:0000256" key="9">
    <source>
        <dbReference type="ARBA" id="ARBA00022906"/>
    </source>
</evidence>